<reference evidence="16 17" key="1">
    <citation type="submission" date="2017-07" db="EMBL/GenBank/DDBJ databases">
        <title>blaIMP-27 on transferable plasmids in Proteus mirabilis and Providencia rettgeri.</title>
        <authorList>
            <person name="Potter R."/>
        </authorList>
    </citation>
    <scope>NUCLEOTIDE SEQUENCE [LARGE SCALE GENOMIC DNA]</scope>
    <source>
        <strain evidence="16 17">PR1</strain>
    </source>
</reference>
<evidence type="ECO:0000256" key="6">
    <source>
        <dbReference type="ARBA" id="ARBA00022692"/>
    </source>
</evidence>
<gene>
    <name evidence="15" type="primary">trg_2</name>
    <name evidence="16" type="ORF">CHI95_09440</name>
    <name evidence="15" type="ORF">GHA_03159</name>
</gene>
<dbReference type="Pfam" id="PF00015">
    <property type="entry name" value="MCPsignal"/>
    <property type="match status" value="1"/>
</dbReference>
<reference evidence="15" key="2">
    <citation type="submission" date="2020-05" db="EMBL/GenBank/DDBJ databases">
        <authorList>
            <person name="Delgado-Blas J."/>
        </authorList>
    </citation>
    <scope>NUCLEOTIDE SEQUENCE</scope>
    <source>
        <strain evidence="15">BB1453</strain>
    </source>
</reference>
<keyword evidence="6 12" id="KW-0812">Transmembrane</keyword>
<feature type="transmembrane region" description="Helical" evidence="12">
    <location>
        <begin position="187"/>
        <end position="206"/>
    </location>
</feature>
<evidence type="ECO:0000256" key="10">
    <source>
        <dbReference type="ARBA" id="ARBA00029447"/>
    </source>
</evidence>
<dbReference type="InterPro" id="IPR004089">
    <property type="entry name" value="MCPsignal_dom"/>
</dbReference>
<evidence type="ECO:0000256" key="3">
    <source>
        <dbReference type="ARBA" id="ARBA00022481"/>
    </source>
</evidence>
<protein>
    <submittedName>
        <fullName evidence="16">Methyl-accepting chemotaxis protein</fullName>
    </submittedName>
    <submittedName>
        <fullName evidence="15">Ribose and galactose chemoreceptor protein</fullName>
    </submittedName>
</protein>
<sequence length="518" mass="56288">MQKLRNYSIRTVVFVLLSILCLILGGTNVYSGWSLSRIADGNDIDRQLVQQMTVLSQGNDQYFRFVTRLTRVMESKSQGKDVDYAPVKEAMSNMGKYLEQMKSISPGPMDPEVSDLVINNWQSLLDDGVTPQLALSMDNDSDKYLAHAHNVTPALSRAFGASIQQFNQTADELISHTRQNVDSVIDITQVVMIVTAILGIFMLIFTDRYMAEMMQKPLGLLRQHFTQIAKGDLSHPVQPFGNSCVGKLFPILEGMRKDLSESVNTIRQGSENIYLGASEISNGNSDLSSRTEEQAAALEETAASMEEITAAVQLNMENTHQANQLVGEAFVVANKGNSIVDSVVVTMTEISQSSQKIADIINMINDISFQTNILALNASIEAARAGVHGRGFMVVAAEVRKLASHSAEAAMEIERLIADSGACVQKGTGLVNEMGKTMENILQGINEVTAIMEQITVASEEQSKGIAQVGVAITQMDGVTQQNASLVEQVATAASSLAGQTQELQQAVQQFNLSIQTV</sequence>
<evidence type="ECO:0000313" key="15">
    <source>
        <dbReference type="EMBL" id="CAB5706713.1"/>
    </source>
</evidence>
<dbReference type="PROSITE" id="PS50111">
    <property type="entry name" value="CHEMOTAXIS_TRANSDUC_2"/>
    <property type="match status" value="1"/>
</dbReference>
<evidence type="ECO:0000256" key="5">
    <source>
        <dbReference type="ARBA" id="ARBA00022519"/>
    </source>
</evidence>
<keyword evidence="9 11" id="KW-0807">Transducer</keyword>
<evidence type="ECO:0000256" key="4">
    <source>
        <dbReference type="ARBA" id="ARBA00022500"/>
    </source>
</evidence>
<keyword evidence="4" id="KW-0145">Chemotaxis</keyword>
<organism evidence="16 17">
    <name type="scientific">Providencia rettgeri</name>
    <dbReference type="NCBI Taxonomy" id="587"/>
    <lineage>
        <taxon>Bacteria</taxon>
        <taxon>Pseudomonadati</taxon>
        <taxon>Pseudomonadota</taxon>
        <taxon>Gammaproteobacteria</taxon>
        <taxon>Enterobacterales</taxon>
        <taxon>Morganellaceae</taxon>
        <taxon>Providencia</taxon>
    </lineage>
</organism>
<dbReference type="GO" id="GO:0004888">
    <property type="term" value="F:transmembrane signaling receptor activity"/>
    <property type="evidence" value="ECO:0007669"/>
    <property type="project" value="InterPro"/>
</dbReference>
<proteinExistence type="inferred from homology"/>
<evidence type="ECO:0000259" key="13">
    <source>
        <dbReference type="PROSITE" id="PS50111"/>
    </source>
</evidence>
<dbReference type="EMBL" id="CAHPSF010000009">
    <property type="protein sequence ID" value="CAB5706713.1"/>
    <property type="molecule type" value="Genomic_DNA"/>
</dbReference>
<dbReference type="GO" id="GO:0007165">
    <property type="term" value="P:signal transduction"/>
    <property type="evidence" value="ECO:0007669"/>
    <property type="project" value="UniProtKB-KW"/>
</dbReference>
<dbReference type="PANTHER" id="PTHR43531">
    <property type="entry name" value="PROTEIN ICFG"/>
    <property type="match status" value="1"/>
</dbReference>
<keyword evidence="2" id="KW-1003">Cell membrane</keyword>
<dbReference type="PROSITE" id="PS50885">
    <property type="entry name" value="HAMP"/>
    <property type="match status" value="1"/>
</dbReference>
<keyword evidence="7 12" id="KW-1133">Transmembrane helix</keyword>
<dbReference type="SUPFAM" id="SSF58104">
    <property type="entry name" value="Methyl-accepting chemotaxis protein (MCP) signaling domain"/>
    <property type="match status" value="1"/>
</dbReference>
<dbReference type="FunFam" id="1.10.287.950:FF:000001">
    <property type="entry name" value="Methyl-accepting chemotaxis sensory transducer"/>
    <property type="match status" value="1"/>
</dbReference>
<evidence type="ECO:0000313" key="16">
    <source>
        <dbReference type="EMBL" id="OZS74798.1"/>
    </source>
</evidence>
<dbReference type="InterPro" id="IPR003660">
    <property type="entry name" value="HAMP_dom"/>
</dbReference>
<dbReference type="CDD" id="cd11386">
    <property type="entry name" value="MCP_signal"/>
    <property type="match status" value="1"/>
</dbReference>
<comment type="subcellular location">
    <subcellularLocation>
        <location evidence="1">Cell inner membrane</location>
        <topology evidence="1">Multi-pass membrane protein</topology>
    </subcellularLocation>
</comment>
<dbReference type="RefSeq" id="WP_094961487.1">
    <property type="nucleotide sequence ID" value="NZ_ABDWLN020000002.1"/>
</dbReference>
<dbReference type="PANTHER" id="PTHR43531:SF14">
    <property type="entry name" value="METHYL-ACCEPTING CHEMOTAXIS PROTEIN I-RELATED"/>
    <property type="match status" value="1"/>
</dbReference>
<evidence type="ECO:0000256" key="12">
    <source>
        <dbReference type="SAM" id="Phobius"/>
    </source>
</evidence>
<keyword evidence="8 12" id="KW-0472">Membrane</keyword>
<evidence type="ECO:0000256" key="2">
    <source>
        <dbReference type="ARBA" id="ARBA00022475"/>
    </source>
</evidence>
<keyword evidence="5" id="KW-0997">Cell inner membrane</keyword>
<dbReference type="PRINTS" id="PR00260">
    <property type="entry name" value="CHEMTRNSDUCR"/>
</dbReference>
<feature type="domain" description="Methyl-accepting transducer" evidence="13">
    <location>
        <begin position="269"/>
        <end position="498"/>
    </location>
</feature>
<accession>A0A264VTV6</accession>
<evidence type="ECO:0000256" key="1">
    <source>
        <dbReference type="ARBA" id="ARBA00004429"/>
    </source>
</evidence>
<dbReference type="GeneID" id="92276220"/>
<dbReference type="Proteomes" id="UP000834611">
    <property type="component" value="Unassembled WGS sequence"/>
</dbReference>
<evidence type="ECO:0000256" key="9">
    <source>
        <dbReference type="ARBA" id="ARBA00023224"/>
    </source>
</evidence>
<dbReference type="InterPro" id="IPR003122">
    <property type="entry name" value="Tar_rcpt_lig-bd"/>
</dbReference>
<evidence type="ECO:0000256" key="7">
    <source>
        <dbReference type="ARBA" id="ARBA00022989"/>
    </source>
</evidence>
<dbReference type="Proteomes" id="UP000216001">
    <property type="component" value="Unassembled WGS sequence"/>
</dbReference>
<dbReference type="STRING" id="587.RB151_038030"/>
<feature type="domain" description="HAMP" evidence="14">
    <location>
        <begin position="212"/>
        <end position="264"/>
    </location>
</feature>
<name>A0A264VTV6_PRORE</name>
<comment type="similarity">
    <text evidence="10">Belongs to the methyl-accepting chemotaxis (MCP) protein family.</text>
</comment>
<dbReference type="EMBL" id="NOWC01000009">
    <property type="protein sequence ID" value="OZS74798.1"/>
    <property type="molecule type" value="Genomic_DNA"/>
</dbReference>
<feature type="transmembrane region" description="Helical" evidence="12">
    <location>
        <begin position="12"/>
        <end position="33"/>
    </location>
</feature>
<dbReference type="AlphaFoldDB" id="A0A264VTV6"/>
<dbReference type="Pfam" id="PF02203">
    <property type="entry name" value="TarH"/>
    <property type="match status" value="1"/>
</dbReference>
<evidence type="ECO:0000256" key="8">
    <source>
        <dbReference type="ARBA" id="ARBA00023136"/>
    </source>
</evidence>
<comment type="caution">
    <text evidence="16">The sequence shown here is derived from an EMBL/GenBank/DDBJ whole genome shotgun (WGS) entry which is preliminary data.</text>
</comment>
<evidence type="ECO:0000259" key="14">
    <source>
        <dbReference type="PROSITE" id="PS50885"/>
    </source>
</evidence>
<dbReference type="InterPro" id="IPR051310">
    <property type="entry name" value="MCP_chemotaxis"/>
</dbReference>
<dbReference type="GO" id="GO:0005886">
    <property type="term" value="C:plasma membrane"/>
    <property type="evidence" value="ECO:0007669"/>
    <property type="project" value="UniProtKB-SubCell"/>
</dbReference>
<keyword evidence="3" id="KW-0488">Methylation</keyword>
<evidence type="ECO:0000256" key="11">
    <source>
        <dbReference type="PROSITE-ProRule" id="PRU00284"/>
    </source>
</evidence>
<dbReference type="SMART" id="SM00283">
    <property type="entry name" value="MA"/>
    <property type="match status" value="1"/>
</dbReference>
<dbReference type="Gene3D" id="1.10.287.950">
    <property type="entry name" value="Methyl-accepting chemotaxis protein"/>
    <property type="match status" value="1"/>
</dbReference>
<dbReference type="InterPro" id="IPR004090">
    <property type="entry name" value="Chemotax_Me-accpt_rcpt"/>
</dbReference>
<dbReference type="GO" id="GO:0006935">
    <property type="term" value="P:chemotaxis"/>
    <property type="evidence" value="ECO:0007669"/>
    <property type="project" value="UniProtKB-KW"/>
</dbReference>
<evidence type="ECO:0000313" key="17">
    <source>
        <dbReference type="Proteomes" id="UP000216001"/>
    </source>
</evidence>